<evidence type="ECO:0000313" key="2">
    <source>
        <dbReference type="EMBL" id="SCM27049.1"/>
    </source>
</evidence>
<proteinExistence type="predicted"/>
<evidence type="ECO:0000313" key="5">
    <source>
        <dbReference type="Proteomes" id="UP000069549"/>
    </source>
</evidence>
<dbReference type="Proteomes" id="UP000219860">
    <property type="component" value="Chromosome 14"/>
</dbReference>
<evidence type="ECO:0000313" key="4">
    <source>
        <dbReference type="EMBL" id="SCO64522.1"/>
    </source>
</evidence>
<protein>
    <recommendedName>
        <fullName evidence="9">Clathrin adaptor domain-containing protein</fullName>
    </recommendedName>
</protein>
<dbReference type="Proteomes" id="UP000069549">
    <property type="component" value="Chromosome 14"/>
</dbReference>
<sequence length="797" mass="93284">MGVCKKKQQNAGSNEDQLLFKTCTESTEYLHLYFKELKNHLIKFKQIEELYNFCYLNLGDITCPINSRITSLKAVNLSLVIEPKNIQHLINSEIVEYAYKLLKRNKEGANTKKSLSYFGKGSYEDIYALVLEANYLFKTIKLIKIIKNSKEYKFIDNIFKKIRDNKIDLLDQDNFCNTELLNDIKKLKNKLLDALDQEFIDNIKISDLHSEYIRLISNAKDNAINFLYNGLYSIYCKTVDEIEDENLNIRLESYFSSINIKSNKNINFDWDDKKVKHQLKGNLDGSNNYNLSNSILNQTNLNTSNDNLLDSKNNNVIEQNITKSNMPEKNDSKKKNRETNKAVSFNITNNNIDDFHENKDTINKEGGGEAPANNMFNYAENKIMKTLNESQNEFDINSIDEWSKLKEFKDRGNNGNENVWNCVIKKSNFYETKEDYVNYNKFFQEKENGLKEHTFGDLLGMNNYIDSKNGNKNNEHYGLNKKNNYEEHNNLINDKFTKNISSNNTIIKTHNNNNLDNDSHVKSKENIINYDPKKKQNISTSSNNNSNISYFNKYFTQYDNIFNVQEAILRNKSLLYSDDNLEIFMDQNYYDVKGLIKFFFKNKRQINFYDLDMQISNKILFPLKFKFAPHEKLLSAHSTKCYEMAVKCSRVYNGFPLIKISYRMQDMLRKNIEIRLPIAINKFMKKTKITREIFDKFWNNENFNTNKEEKIITKDDNINNNTLIERACLGEALNLCYIEDKICLCGCYSDNSSAMENYFVLVGVEVMKRKIKIICKSNNSTLSSAILFLIILMLKNH</sequence>
<dbReference type="OrthoDB" id="413467at2759"/>
<dbReference type="InterPro" id="IPR013041">
    <property type="entry name" value="Clathrin_app_Ig-like_sf"/>
</dbReference>
<gene>
    <name evidence="1" type="ORF">PBK173_000486900</name>
    <name evidence="3" type="ORF">PBNK65E_000477300</name>
    <name evidence="2" type="ORF">PBNK65NY_000475800</name>
    <name evidence="4" type="ORF">PBSP11A_000476900</name>
</gene>
<dbReference type="Proteomes" id="UP000516480">
    <property type="component" value="Chromosome 14"/>
</dbReference>
<dbReference type="OMA" id="SYRMQDM"/>
<dbReference type="EMBL" id="LT608150">
    <property type="protein sequence ID" value="SCM27049.1"/>
    <property type="molecule type" value="Genomic_DNA"/>
</dbReference>
<evidence type="ECO:0000313" key="7">
    <source>
        <dbReference type="Proteomes" id="UP000220214"/>
    </source>
</evidence>
<reference evidence="1 5" key="1">
    <citation type="submission" date="2016-02" db="EMBL/GenBank/DDBJ databases">
        <authorList>
            <consortium name="Pathogen Informatics"/>
        </authorList>
    </citation>
    <scope>NUCLEOTIDE SEQUENCE [LARGE SCALE GENOMIC DNA]</scope>
    <source>
        <strain evidence="1 5">K173</strain>
        <strain evidence="2 8">NK65 ny</strain>
        <strain evidence="3 7">NK65e</strain>
        <strain evidence="4 6">SP11 Antwerpcl1</strain>
    </source>
</reference>
<dbReference type="Gene3D" id="2.60.40.1230">
    <property type="match status" value="1"/>
</dbReference>
<dbReference type="EMBL" id="LT614640">
    <property type="protein sequence ID" value="SCN28775.1"/>
    <property type="molecule type" value="Genomic_DNA"/>
</dbReference>
<name>A0A0Z0BB80_PLABE</name>
<dbReference type="SUPFAM" id="SSF49348">
    <property type="entry name" value="Clathrin adaptor appendage domain"/>
    <property type="match status" value="1"/>
</dbReference>
<evidence type="ECO:0000313" key="3">
    <source>
        <dbReference type="EMBL" id="SCN28775.1"/>
    </source>
</evidence>
<dbReference type="EMBL" id="LT608262">
    <property type="protein sequence ID" value="SCO64522.1"/>
    <property type="molecule type" value="Genomic_DNA"/>
</dbReference>
<dbReference type="Proteomes" id="UP000220214">
    <property type="component" value="Chromosome 14"/>
</dbReference>
<organism evidence="1 5">
    <name type="scientific">Plasmodium berghei</name>
    <dbReference type="NCBI Taxonomy" id="5821"/>
    <lineage>
        <taxon>Eukaryota</taxon>
        <taxon>Sar</taxon>
        <taxon>Alveolata</taxon>
        <taxon>Apicomplexa</taxon>
        <taxon>Aconoidasida</taxon>
        <taxon>Haemosporida</taxon>
        <taxon>Plasmodiidae</taxon>
        <taxon>Plasmodium</taxon>
        <taxon>Plasmodium (Vinckeia)</taxon>
    </lineage>
</organism>
<evidence type="ECO:0000313" key="1">
    <source>
        <dbReference type="EMBL" id="CXJ28462.1"/>
    </source>
</evidence>
<dbReference type="AlphaFoldDB" id="A0A0Z0BB80"/>
<accession>A0A0Z0BB80</accession>
<dbReference type="VEuPathDB" id="PlasmoDB:PBANKA_1459400"/>
<evidence type="ECO:0000313" key="6">
    <source>
        <dbReference type="Proteomes" id="UP000219860"/>
    </source>
</evidence>
<dbReference type="EMBL" id="LT160034">
    <property type="protein sequence ID" value="CXJ28462.1"/>
    <property type="molecule type" value="Genomic_DNA"/>
</dbReference>
<evidence type="ECO:0000313" key="8">
    <source>
        <dbReference type="Proteomes" id="UP000516480"/>
    </source>
</evidence>
<evidence type="ECO:0008006" key="9">
    <source>
        <dbReference type="Google" id="ProtNLM"/>
    </source>
</evidence>